<evidence type="ECO:0000256" key="2">
    <source>
        <dbReference type="ARBA" id="ARBA00022443"/>
    </source>
</evidence>
<gene>
    <name evidence="9" type="ORF">G6F64_005614</name>
</gene>
<organism evidence="9 10">
    <name type="scientific">Rhizopus oryzae</name>
    <name type="common">Mucormycosis agent</name>
    <name type="synonym">Rhizopus arrhizus var. delemar</name>
    <dbReference type="NCBI Taxonomy" id="64495"/>
    <lineage>
        <taxon>Eukaryota</taxon>
        <taxon>Fungi</taxon>
        <taxon>Fungi incertae sedis</taxon>
        <taxon>Mucoromycota</taxon>
        <taxon>Mucoromycotina</taxon>
        <taxon>Mucoromycetes</taxon>
        <taxon>Mucorales</taxon>
        <taxon>Mucorineae</taxon>
        <taxon>Rhizopodaceae</taxon>
        <taxon>Rhizopus</taxon>
    </lineage>
</organism>
<reference evidence="9" key="1">
    <citation type="journal article" date="2020" name="Microb. Genom.">
        <title>Genetic diversity of clinical and environmental Mucorales isolates obtained from an investigation of mucormycosis cases among solid organ transplant recipients.</title>
        <authorList>
            <person name="Nguyen M.H."/>
            <person name="Kaul D."/>
            <person name="Muto C."/>
            <person name="Cheng S.J."/>
            <person name="Richter R.A."/>
            <person name="Bruno V.M."/>
            <person name="Liu G."/>
            <person name="Beyhan S."/>
            <person name="Sundermann A.J."/>
            <person name="Mounaud S."/>
            <person name="Pasculle A.W."/>
            <person name="Nierman W.C."/>
            <person name="Driscoll E."/>
            <person name="Cumbie R."/>
            <person name="Clancy C.J."/>
            <person name="Dupont C.L."/>
        </authorList>
    </citation>
    <scope>NUCLEOTIDE SEQUENCE</scope>
    <source>
        <strain evidence="9">GL11</strain>
    </source>
</reference>
<keyword evidence="6" id="KW-0175">Coiled coil</keyword>
<dbReference type="GO" id="GO:0032153">
    <property type="term" value="C:cell division site"/>
    <property type="evidence" value="ECO:0007669"/>
    <property type="project" value="TreeGrafter"/>
</dbReference>
<feature type="coiled-coil region" evidence="6">
    <location>
        <begin position="88"/>
        <end position="126"/>
    </location>
</feature>
<keyword evidence="3" id="KW-0963">Cytoplasm</keyword>
<dbReference type="SUPFAM" id="SSF50044">
    <property type="entry name" value="SH3-domain"/>
    <property type="match status" value="1"/>
</dbReference>
<dbReference type="SMART" id="SM00055">
    <property type="entry name" value="FCH"/>
    <property type="match status" value="1"/>
</dbReference>
<dbReference type="InterPro" id="IPR027267">
    <property type="entry name" value="AH/BAR_dom_sf"/>
</dbReference>
<evidence type="ECO:0000256" key="1">
    <source>
        <dbReference type="ARBA" id="ARBA00004496"/>
    </source>
</evidence>
<dbReference type="Gene3D" id="1.20.1270.60">
    <property type="entry name" value="Arfaptin homology (AH) domain/BAR domain"/>
    <property type="match status" value="1"/>
</dbReference>
<evidence type="ECO:0000259" key="8">
    <source>
        <dbReference type="PROSITE" id="PS50002"/>
    </source>
</evidence>
<name>A0A9P6XA97_RHIOR</name>
<feature type="region of interest" description="Disordered" evidence="7">
    <location>
        <begin position="397"/>
        <end position="416"/>
    </location>
</feature>
<keyword evidence="2 5" id="KW-0728">SH3 domain</keyword>
<dbReference type="AlphaFoldDB" id="A0A9P6XA97"/>
<dbReference type="SUPFAM" id="SSF103657">
    <property type="entry name" value="BAR/IMD domain-like"/>
    <property type="match status" value="1"/>
</dbReference>
<feature type="compositionally biased region" description="Basic and acidic residues" evidence="7">
    <location>
        <begin position="362"/>
        <end position="379"/>
    </location>
</feature>
<feature type="compositionally biased region" description="Polar residues" evidence="7">
    <location>
        <begin position="443"/>
        <end position="457"/>
    </location>
</feature>
<evidence type="ECO:0000313" key="9">
    <source>
        <dbReference type="EMBL" id="KAG1309028.1"/>
    </source>
</evidence>
<evidence type="ECO:0000256" key="6">
    <source>
        <dbReference type="SAM" id="Coils"/>
    </source>
</evidence>
<feature type="compositionally biased region" description="Basic and acidic residues" evidence="7">
    <location>
        <begin position="333"/>
        <end position="350"/>
    </location>
</feature>
<feature type="compositionally biased region" description="Low complexity" evidence="7">
    <location>
        <begin position="462"/>
        <end position="479"/>
    </location>
</feature>
<accession>A0A9P6XA97</accession>
<dbReference type="InterPro" id="IPR001060">
    <property type="entry name" value="FCH_dom"/>
</dbReference>
<dbReference type="GO" id="GO:0030864">
    <property type="term" value="C:cortical actin cytoskeleton"/>
    <property type="evidence" value="ECO:0007669"/>
    <property type="project" value="UniProtKB-ARBA"/>
</dbReference>
<dbReference type="InterPro" id="IPR001452">
    <property type="entry name" value="SH3_domain"/>
</dbReference>
<evidence type="ECO:0000256" key="5">
    <source>
        <dbReference type="PROSITE-ProRule" id="PRU00192"/>
    </source>
</evidence>
<dbReference type="PROSITE" id="PS50002">
    <property type="entry name" value="SH3"/>
    <property type="match status" value="1"/>
</dbReference>
<dbReference type="GO" id="GO:0030036">
    <property type="term" value="P:actin cytoskeleton organization"/>
    <property type="evidence" value="ECO:0007669"/>
    <property type="project" value="UniProtKB-ARBA"/>
</dbReference>
<dbReference type="PANTHER" id="PTHR23065:SF7">
    <property type="entry name" value="NOSTRIN, ISOFORM H"/>
    <property type="match status" value="1"/>
</dbReference>
<feature type="region of interest" description="Disordered" evidence="7">
    <location>
        <begin position="329"/>
        <end position="387"/>
    </location>
</feature>
<evidence type="ECO:0000256" key="3">
    <source>
        <dbReference type="ARBA" id="ARBA00022490"/>
    </source>
</evidence>
<feature type="compositionally biased region" description="Low complexity" evidence="7">
    <location>
        <begin position="428"/>
        <end position="442"/>
    </location>
</feature>
<dbReference type="Proteomes" id="UP000716291">
    <property type="component" value="Unassembled WGS sequence"/>
</dbReference>
<comment type="subcellular location">
    <subcellularLocation>
        <location evidence="1">Cytoplasm</location>
    </subcellularLocation>
</comment>
<dbReference type="PANTHER" id="PTHR23065">
    <property type="entry name" value="PROLINE-SERINE-THREONINE PHOSPHATASE INTERACTING PROTEIN 1"/>
    <property type="match status" value="1"/>
</dbReference>
<keyword evidence="10" id="KW-1185">Reference proteome</keyword>
<feature type="coiled-coil region" evidence="6">
    <location>
        <begin position="160"/>
        <end position="187"/>
    </location>
</feature>
<dbReference type="Gene3D" id="2.30.30.40">
    <property type="entry name" value="SH3 Domains"/>
    <property type="match status" value="1"/>
</dbReference>
<comment type="caution">
    <text evidence="9">The sequence shown here is derived from an EMBL/GenBank/DDBJ whole genome shotgun (WGS) entry which is preliminary data.</text>
</comment>
<sequence length="634" mass="72907">MTPNIQQKPLLNQTSFVGNFWSKDDSGMNQLLDYIKSTHDDLDIIHSIYKKRADLENEFGEKLLALSTAQELDEPAEDGVAGAYQAIAVELRKTAESHLELSKKLKEEVSNELEAKLQDYRALFEKWDKMLHKVYLTRQERTVELLKIRAQYLKEHDTSKGQSNQMMKKLREQYKMLVEEVNELSQEWIETWTEACETIEAMEEDRVEFIKGNVWEYANLASAKLLIQDEWCEVIRTQLEKCSAEEEIEKCISNYGTGAKIPTTNDYVGEVMKEFKRKQSAQQALEDKNQMMEGTIRYKISDNMGSTASRGQIKRKPLNKSLIEKATINQQIKEQKEPDDIPTTKEKPKSIEAVLNSLESQKGTKDRDFHRRQPSEYKPDTGSLPIRRGQRTLQQIIDAPEQAPKSPRPISQTIQNEDYNNNSKTMIQQQQQPLNQSSNFSQHPQFQPYNTQSQQQYAAVDQRSPMMQPQRSPMMQPQHSPMIQPQAMMMQVPVSPMMQPQRSPMMQPQRSPIMAPQASPNMQPYQRSIPPPITIPNYVAPSPQPSPAMIYGSSPVVRWPTTFIDGRPIISWARSKYDYKPTDPTEIPLTKNCLVGVLESDLSEESWWIGAVWDEYHQAWSNAGSVPGNFMVKL</sequence>
<feature type="region of interest" description="Disordered" evidence="7">
    <location>
        <begin position="424"/>
        <end position="479"/>
    </location>
</feature>
<protein>
    <recommendedName>
        <fullName evidence="8">SH3 domain-containing protein</fullName>
    </recommendedName>
</protein>
<proteinExistence type="predicted"/>
<evidence type="ECO:0000256" key="4">
    <source>
        <dbReference type="ARBA" id="ARBA00022553"/>
    </source>
</evidence>
<keyword evidence="4" id="KW-0597">Phosphoprotein</keyword>
<dbReference type="EMBL" id="JAANQT010000696">
    <property type="protein sequence ID" value="KAG1309028.1"/>
    <property type="molecule type" value="Genomic_DNA"/>
</dbReference>
<evidence type="ECO:0000256" key="7">
    <source>
        <dbReference type="SAM" id="MobiDB-lite"/>
    </source>
</evidence>
<dbReference type="InterPro" id="IPR036028">
    <property type="entry name" value="SH3-like_dom_sf"/>
</dbReference>
<evidence type="ECO:0000313" key="10">
    <source>
        <dbReference type="Proteomes" id="UP000716291"/>
    </source>
</evidence>
<dbReference type="GO" id="GO:0005886">
    <property type="term" value="C:plasma membrane"/>
    <property type="evidence" value="ECO:0007669"/>
    <property type="project" value="TreeGrafter"/>
</dbReference>
<dbReference type="Pfam" id="PF00611">
    <property type="entry name" value="FCH"/>
    <property type="match status" value="1"/>
</dbReference>
<feature type="domain" description="SH3" evidence="8">
    <location>
        <begin position="568"/>
        <end position="634"/>
    </location>
</feature>